<evidence type="ECO:0000313" key="3">
    <source>
        <dbReference type="Proteomes" id="UP000053354"/>
    </source>
</evidence>
<protein>
    <recommendedName>
        <fullName evidence="1">Imm-5-like domain-containing protein</fullName>
    </recommendedName>
</protein>
<proteinExistence type="predicted"/>
<evidence type="ECO:0000259" key="1">
    <source>
        <dbReference type="Pfam" id="PF21805"/>
    </source>
</evidence>
<dbReference type="Proteomes" id="UP000053354">
    <property type="component" value="Chromosome"/>
</dbReference>
<dbReference type="Pfam" id="PF21805">
    <property type="entry name" value="Imm5_like"/>
    <property type="match status" value="1"/>
</dbReference>
<dbReference type="InterPro" id="IPR048667">
    <property type="entry name" value="Imm5-like"/>
</dbReference>
<evidence type="ECO:0000313" key="2">
    <source>
        <dbReference type="EMBL" id="ANU28528.1"/>
    </source>
</evidence>
<accession>A0A1B1S5R1</accession>
<dbReference type="OrthoDB" id="2222991at2"/>
<dbReference type="AlphaFoldDB" id="A0A1B1S5R1"/>
<dbReference type="STRING" id="1302659.I858_016195"/>
<organism evidence="2 3">
    <name type="scientific">Planococcus versutus</name>
    <dbReference type="NCBI Taxonomy" id="1302659"/>
    <lineage>
        <taxon>Bacteria</taxon>
        <taxon>Bacillati</taxon>
        <taxon>Bacillota</taxon>
        <taxon>Bacilli</taxon>
        <taxon>Bacillales</taxon>
        <taxon>Caryophanaceae</taxon>
        <taxon>Planococcus</taxon>
    </lineage>
</organism>
<gene>
    <name evidence="2" type="ORF">I858_016195</name>
</gene>
<name>A0A1B1S5R1_9BACL</name>
<keyword evidence="3" id="KW-1185">Reference proteome</keyword>
<sequence>MESKLKLNIVDRAEVRREIDELTNQTSQVDLSKWAISIAQHAYLALTNDFPYKAKLESEINVNKQWQQGRATVHQVRQAGFSVHKIARECEDETTKAVIRAIGQAISTGHMKAHALIASDYAIKAVGLYSNDNLHLITEERTWQLAELKKIHN</sequence>
<dbReference type="KEGG" id="pll:I858_016195"/>
<reference evidence="2" key="1">
    <citation type="submission" date="2016-10" db="EMBL/GenBank/DDBJ databases">
        <authorList>
            <person name="See-Too W.S."/>
        </authorList>
    </citation>
    <scope>NUCLEOTIDE SEQUENCE</scope>
    <source>
        <strain evidence="2">L10.15</strain>
    </source>
</reference>
<dbReference type="RefSeq" id="WP_065524870.1">
    <property type="nucleotide sequence ID" value="NZ_CP016540.2"/>
</dbReference>
<feature type="domain" description="Imm-5-like" evidence="1">
    <location>
        <begin position="22"/>
        <end position="150"/>
    </location>
</feature>
<dbReference type="EMBL" id="CP016540">
    <property type="protein sequence ID" value="ANU28528.1"/>
    <property type="molecule type" value="Genomic_DNA"/>
</dbReference>